<keyword evidence="2" id="KW-1185">Reference proteome</keyword>
<evidence type="ECO:0000313" key="1">
    <source>
        <dbReference type="EMBL" id="KAJ3220304.1"/>
    </source>
</evidence>
<sequence>MEAEKGVTPLAPSPPSIYGCLLGLEIETRQPSPSLRTLYWQRGMAPESQLLGDEKFLWQEGKVPFEFSIV</sequence>
<accession>A0AAD5U547</accession>
<proteinExistence type="predicted"/>
<protein>
    <submittedName>
        <fullName evidence="1">Uncharacterized protein</fullName>
    </submittedName>
</protein>
<evidence type="ECO:0000313" key="2">
    <source>
        <dbReference type="Proteomes" id="UP001211065"/>
    </source>
</evidence>
<organism evidence="1 2">
    <name type="scientific">Clydaea vesicula</name>
    <dbReference type="NCBI Taxonomy" id="447962"/>
    <lineage>
        <taxon>Eukaryota</taxon>
        <taxon>Fungi</taxon>
        <taxon>Fungi incertae sedis</taxon>
        <taxon>Chytridiomycota</taxon>
        <taxon>Chytridiomycota incertae sedis</taxon>
        <taxon>Chytridiomycetes</taxon>
        <taxon>Lobulomycetales</taxon>
        <taxon>Lobulomycetaceae</taxon>
        <taxon>Clydaea</taxon>
    </lineage>
</organism>
<dbReference type="PROSITE" id="PS51257">
    <property type="entry name" value="PROKAR_LIPOPROTEIN"/>
    <property type="match status" value="1"/>
</dbReference>
<name>A0AAD5U547_9FUNG</name>
<reference evidence="1" key="1">
    <citation type="submission" date="2020-05" db="EMBL/GenBank/DDBJ databases">
        <title>Phylogenomic resolution of chytrid fungi.</title>
        <authorList>
            <person name="Stajich J.E."/>
            <person name="Amses K."/>
            <person name="Simmons R."/>
            <person name="Seto K."/>
            <person name="Myers J."/>
            <person name="Bonds A."/>
            <person name="Quandt C.A."/>
            <person name="Barry K."/>
            <person name="Liu P."/>
            <person name="Grigoriev I."/>
            <person name="Longcore J.E."/>
            <person name="James T.Y."/>
        </authorList>
    </citation>
    <scope>NUCLEOTIDE SEQUENCE</scope>
    <source>
        <strain evidence="1">JEL0476</strain>
    </source>
</reference>
<dbReference type="EMBL" id="JADGJW010000309">
    <property type="protein sequence ID" value="KAJ3220304.1"/>
    <property type="molecule type" value="Genomic_DNA"/>
</dbReference>
<gene>
    <name evidence="1" type="ORF">HK099_004405</name>
</gene>
<comment type="caution">
    <text evidence="1">The sequence shown here is derived from an EMBL/GenBank/DDBJ whole genome shotgun (WGS) entry which is preliminary data.</text>
</comment>
<dbReference type="AlphaFoldDB" id="A0AAD5U547"/>
<dbReference type="Proteomes" id="UP001211065">
    <property type="component" value="Unassembled WGS sequence"/>
</dbReference>